<dbReference type="EMBL" id="AVOT02017137">
    <property type="protein sequence ID" value="MBW0503015.1"/>
    <property type="molecule type" value="Genomic_DNA"/>
</dbReference>
<dbReference type="GO" id="GO:0032196">
    <property type="term" value="P:transposition"/>
    <property type="evidence" value="ECO:0007669"/>
    <property type="project" value="UniProtKB-KW"/>
</dbReference>
<evidence type="ECO:0000256" key="14">
    <source>
        <dbReference type="ARBA" id="ARBA00022908"/>
    </source>
</evidence>
<sequence length="333" mass="37814">MFSSPKFLPNSFEEIKSKVATGDSQSDLLAHGMGNTELKCNSQRLNLKNCLFVPKLKCNLISMLELFKEQLTIKKTNKCFFLSSKGERLLEVETYNRLMYITYDLPNALLTFIDGNLWRCRLGHPGHAVLKNLGLPDQDFSCLTFRNPLDTIHIDVVGTKTTESISGSCFILTIVDQATSYKIIRFLKRKSSGFDKFVIFKYFMENHHNRKIKKLVSDRGGEFLNQKFANLSNKCGFVHIFSPPETPEHNTYAKIKNCTVLEKAWCLMNHSSLPNQYGEEAVNTAVFLSNLSPTPSGENKSPHLLWTNTSAKLTKLQTFGCQAVIHSIKRKQD</sequence>
<dbReference type="InterPro" id="IPR039537">
    <property type="entry name" value="Retrotran_Ty1/copia-like"/>
</dbReference>
<keyword evidence="16" id="KW-0239">DNA-directed DNA polymerase</keyword>
<dbReference type="GO" id="GO:0004519">
    <property type="term" value="F:endonuclease activity"/>
    <property type="evidence" value="ECO:0007669"/>
    <property type="project" value="UniProtKB-KW"/>
</dbReference>
<evidence type="ECO:0000256" key="20">
    <source>
        <dbReference type="ARBA" id="ARBA00049244"/>
    </source>
</evidence>
<keyword evidence="4" id="KW-0645">Protease</keyword>
<evidence type="ECO:0000313" key="23">
    <source>
        <dbReference type="Proteomes" id="UP000765509"/>
    </source>
</evidence>
<accession>A0A9Q3DL73</accession>
<protein>
    <recommendedName>
        <fullName evidence="21">Integrase catalytic domain-containing protein</fullName>
    </recommendedName>
</protein>
<organism evidence="22 23">
    <name type="scientific">Austropuccinia psidii MF-1</name>
    <dbReference type="NCBI Taxonomy" id="1389203"/>
    <lineage>
        <taxon>Eukaryota</taxon>
        <taxon>Fungi</taxon>
        <taxon>Dikarya</taxon>
        <taxon>Basidiomycota</taxon>
        <taxon>Pucciniomycotina</taxon>
        <taxon>Pucciniomycetes</taxon>
        <taxon>Pucciniales</taxon>
        <taxon>Sphaerophragmiaceae</taxon>
        <taxon>Austropuccinia</taxon>
    </lineage>
</organism>
<dbReference type="OrthoDB" id="7691805at2759"/>
<keyword evidence="3" id="KW-1188">Viral release from host cell</keyword>
<dbReference type="GO" id="GO:0003964">
    <property type="term" value="F:RNA-directed DNA polymerase activity"/>
    <property type="evidence" value="ECO:0007669"/>
    <property type="project" value="UniProtKB-KW"/>
</dbReference>
<evidence type="ECO:0000256" key="11">
    <source>
        <dbReference type="ARBA" id="ARBA00022840"/>
    </source>
</evidence>
<keyword evidence="9" id="KW-0255">Endonuclease</keyword>
<keyword evidence="23" id="KW-1185">Reference proteome</keyword>
<keyword evidence="16" id="KW-0808">Transferase</keyword>
<keyword evidence="11" id="KW-0067">ATP-binding</keyword>
<evidence type="ECO:0000256" key="17">
    <source>
        <dbReference type="ARBA" id="ARBA00023113"/>
    </source>
</evidence>
<proteinExistence type="predicted"/>
<evidence type="ECO:0000256" key="12">
    <source>
        <dbReference type="ARBA" id="ARBA00022842"/>
    </source>
</evidence>
<keyword evidence="5" id="KW-0548">Nucleotidyltransferase</keyword>
<keyword evidence="13" id="KW-0694">RNA-binding</keyword>
<evidence type="ECO:0000256" key="7">
    <source>
        <dbReference type="ARBA" id="ARBA00022723"/>
    </source>
</evidence>
<dbReference type="SUPFAM" id="SSF53098">
    <property type="entry name" value="Ribonuclease H-like"/>
    <property type="match status" value="1"/>
</dbReference>
<dbReference type="GO" id="GO:0003887">
    <property type="term" value="F:DNA-directed DNA polymerase activity"/>
    <property type="evidence" value="ECO:0007669"/>
    <property type="project" value="UniProtKB-KW"/>
</dbReference>
<comment type="function">
    <text evidence="1">The aspartyl protease (PR) mediates the proteolytic cleavages of the Gag and Gag-Pol polyproteins after assembly of the VLP.</text>
</comment>
<dbReference type="GO" id="GO:0006310">
    <property type="term" value="P:DNA recombination"/>
    <property type="evidence" value="ECO:0007669"/>
    <property type="project" value="UniProtKB-KW"/>
</dbReference>
<evidence type="ECO:0000259" key="21">
    <source>
        <dbReference type="PROSITE" id="PS50994"/>
    </source>
</evidence>
<name>A0A9Q3DL73_9BASI</name>
<dbReference type="InterPro" id="IPR012337">
    <property type="entry name" value="RNaseH-like_sf"/>
</dbReference>
<evidence type="ECO:0000256" key="15">
    <source>
        <dbReference type="ARBA" id="ARBA00022918"/>
    </source>
</evidence>
<evidence type="ECO:0000256" key="10">
    <source>
        <dbReference type="ARBA" id="ARBA00022801"/>
    </source>
</evidence>
<evidence type="ECO:0000256" key="16">
    <source>
        <dbReference type="ARBA" id="ARBA00022932"/>
    </source>
</evidence>
<dbReference type="Pfam" id="PF22936">
    <property type="entry name" value="Pol_BBD"/>
    <property type="match status" value="1"/>
</dbReference>
<dbReference type="AlphaFoldDB" id="A0A9Q3DL73"/>
<dbReference type="PANTHER" id="PTHR42648:SF11">
    <property type="entry name" value="TRANSPOSON TY4-P GAG-POL POLYPROTEIN"/>
    <property type="match status" value="1"/>
</dbReference>
<evidence type="ECO:0000313" key="22">
    <source>
        <dbReference type="EMBL" id="MBW0503015.1"/>
    </source>
</evidence>
<gene>
    <name evidence="22" type="ORF">O181_042730</name>
</gene>
<dbReference type="InterPro" id="IPR036397">
    <property type="entry name" value="RNaseH_sf"/>
</dbReference>
<dbReference type="GO" id="GO:0015074">
    <property type="term" value="P:DNA integration"/>
    <property type="evidence" value="ECO:0007669"/>
    <property type="project" value="UniProtKB-KW"/>
</dbReference>
<evidence type="ECO:0000256" key="1">
    <source>
        <dbReference type="ARBA" id="ARBA00002180"/>
    </source>
</evidence>
<dbReference type="GO" id="GO:0005634">
    <property type="term" value="C:nucleus"/>
    <property type="evidence" value="ECO:0007669"/>
    <property type="project" value="UniProtKB-ARBA"/>
</dbReference>
<evidence type="ECO:0000256" key="3">
    <source>
        <dbReference type="ARBA" id="ARBA00022612"/>
    </source>
</evidence>
<evidence type="ECO:0000256" key="9">
    <source>
        <dbReference type="ARBA" id="ARBA00022759"/>
    </source>
</evidence>
<dbReference type="GO" id="GO:0003723">
    <property type="term" value="F:RNA binding"/>
    <property type="evidence" value="ECO:0007669"/>
    <property type="project" value="UniProtKB-KW"/>
</dbReference>
<keyword evidence="2" id="KW-0815">Transposition</keyword>
<keyword evidence="15" id="KW-0695">RNA-directed DNA polymerase</keyword>
<evidence type="ECO:0000256" key="18">
    <source>
        <dbReference type="ARBA" id="ARBA00023172"/>
    </source>
</evidence>
<feature type="domain" description="Integrase catalytic" evidence="21">
    <location>
        <begin position="144"/>
        <end position="310"/>
    </location>
</feature>
<keyword evidence="17" id="KW-0917">Virion maturation</keyword>
<dbReference type="InterPro" id="IPR001584">
    <property type="entry name" value="Integrase_cat-core"/>
</dbReference>
<dbReference type="GO" id="GO:0006508">
    <property type="term" value="P:proteolysis"/>
    <property type="evidence" value="ECO:0007669"/>
    <property type="project" value="UniProtKB-KW"/>
</dbReference>
<dbReference type="InterPro" id="IPR054722">
    <property type="entry name" value="PolX-like_BBD"/>
</dbReference>
<dbReference type="PANTHER" id="PTHR42648">
    <property type="entry name" value="TRANSPOSASE, PUTATIVE-RELATED"/>
    <property type="match status" value="1"/>
</dbReference>
<evidence type="ECO:0000256" key="13">
    <source>
        <dbReference type="ARBA" id="ARBA00022884"/>
    </source>
</evidence>
<keyword evidence="10" id="KW-0378">Hydrolase</keyword>
<dbReference type="GO" id="GO:0008233">
    <property type="term" value="F:peptidase activity"/>
    <property type="evidence" value="ECO:0007669"/>
    <property type="project" value="UniProtKB-KW"/>
</dbReference>
<dbReference type="PROSITE" id="PS50994">
    <property type="entry name" value="INTEGRASE"/>
    <property type="match status" value="1"/>
</dbReference>
<keyword evidence="8" id="KW-0547">Nucleotide-binding</keyword>
<evidence type="ECO:0000256" key="2">
    <source>
        <dbReference type="ARBA" id="ARBA00022578"/>
    </source>
</evidence>
<comment type="caution">
    <text evidence="22">The sequence shown here is derived from an EMBL/GenBank/DDBJ whole genome shotgun (WGS) entry which is preliminary data.</text>
</comment>
<evidence type="ECO:0000256" key="19">
    <source>
        <dbReference type="ARBA" id="ARBA00048173"/>
    </source>
</evidence>
<dbReference type="Gene3D" id="3.30.420.10">
    <property type="entry name" value="Ribonuclease H-like superfamily/Ribonuclease H"/>
    <property type="match status" value="1"/>
</dbReference>
<evidence type="ECO:0000256" key="4">
    <source>
        <dbReference type="ARBA" id="ARBA00022670"/>
    </source>
</evidence>
<reference evidence="22" key="1">
    <citation type="submission" date="2021-03" db="EMBL/GenBank/DDBJ databases">
        <title>Draft genome sequence of rust myrtle Austropuccinia psidii MF-1, a brazilian biotype.</title>
        <authorList>
            <person name="Quecine M.C."/>
            <person name="Pachon D.M.R."/>
            <person name="Bonatelli M.L."/>
            <person name="Correr F.H."/>
            <person name="Franceschini L.M."/>
            <person name="Leite T.F."/>
            <person name="Margarido G.R.A."/>
            <person name="Almeida C.A."/>
            <person name="Ferrarezi J.A."/>
            <person name="Labate C.A."/>
        </authorList>
    </citation>
    <scope>NUCLEOTIDE SEQUENCE</scope>
    <source>
        <strain evidence="22">MF-1</strain>
    </source>
</reference>
<dbReference type="Proteomes" id="UP000765509">
    <property type="component" value="Unassembled WGS sequence"/>
</dbReference>
<keyword evidence="18" id="KW-0233">DNA recombination</keyword>
<comment type="catalytic activity">
    <reaction evidence="20">
        <text>DNA(n) + a 2'-deoxyribonucleoside 5'-triphosphate = DNA(n+1) + diphosphate</text>
        <dbReference type="Rhea" id="RHEA:22508"/>
        <dbReference type="Rhea" id="RHEA-COMP:17339"/>
        <dbReference type="Rhea" id="RHEA-COMP:17340"/>
        <dbReference type="ChEBI" id="CHEBI:33019"/>
        <dbReference type="ChEBI" id="CHEBI:61560"/>
        <dbReference type="ChEBI" id="CHEBI:173112"/>
        <dbReference type="EC" id="2.7.7.7"/>
    </reaction>
</comment>
<evidence type="ECO:0000256" key="6">
    <source>
        <dbReference type="ARBA" id="ARBA00022722"/>
    </source>
</evidence>
<keyword evidence="14" id="KW-0229">DNA integration</keyword>
<keyword evidence="12" id="KW-0460">Magnesium</keyword>
<keyword evidence="6" id="KW-0540">Nuclease</keyword>
<keyword evidence="7" id="KW-0479">Metal-binding</keyword>
<dbReference type="GO" id="GO:0046872">
    <property type="term" value="F:metal ion binding"/>
    <property type="evidence" value="ECO:0007669"/>
    <property type="project" value="UniProtKB-KW"/>
</dbReference>
<dbReference type="GO" id="GO:0005524">
    <property type="term" value="F:ATP binding"/>
    <property type="evidence" value="ECO:0007669"/>
    <property type="project" value="UniProtKB-KW"/>
</dbReference>
<evidence type="ECO:0000256" key="5">
    <source>
        <dbReference type="ARBA" id="ARBA00022695"/>
    </source>
</evidence>
<comment type="catalytic activity">
    <reaction evidence="19">
        <text>DNA(n) + a 2'-deoxyribonucleoside 5'-triphosphate = DNA(n+1) + diphosphate</text>
        <dbReference type="Rhea" id="RHEA:22508"/>
        <dbReference type="Rhea" id="RHEA-COMP:17339"/>
        <dbReference type="Rhea" id="RHEA-COMP:17340"/>
        <dbReference type="ChEBI" id="CHEBI:33019"/>
        <dbReference type="ChEBI" id="CHEBI:61560"/>
        <dbReference type="ChEBI" id="CHEBI:173112"/>
        <dbReference type="EC" id="2.7.7.49"/>
    </reaction>
</comment>
<evidence type="ECO:0000256" key="8">
    <source>
        <dbReference type="ARBA" id="ARBA00022741"/>
    </source>
</evidence>